<evidence type="ECO:0000256" key="1">
    <source>
        <dbReference type="ARBA" id="ARBA00004448"/>
    </source>
</evidence>
<evidence type="ECO:0000256" key="8">
    <source>
        <dbReference type="ARBA" id="ARBA00023136"/>
    </source>
</evidence>
<dbReference type="STRING" id="61395.A0A1Y1W768"/>
<protein>
    <recommendedName>
        <fullName evidence="9">Mitochondrial pyruvate carrier</fullName>
    </recommendedName>
</protein>
<evidence type="ECO:0000256" key="5">
    <source>
        <dbReference type="ARBA" id="ARBA00022792"/>
    </source>
</evidence>
<dbReference type="GO" id="GO:0005743">
    <property type="term" value="C:mitochondrial inner membrane"/>
    <property type="evidence" value="ECO:0007669"/>
    <property type="project" value="UniProtKB-SubCell"/>
</dbReference>
<keyword evidence="8" id="KW-0472">Membrane</keyword>
<keyword evidence="3 9" id="KW-0813">Transport</keyword>
<evidence type="ECO:0000313" key="11">
    <source>
        <dbReference type="Proteomes" id="UP000193922"/>
    </source>
</evidence>
<comment type="caution">
    <text evidence="10">The sequence shown here is derived from an EMBL/GenBank/DDBJ whole genome shotgun (WGS) entry which is preliminary data.</text>
</comment>
<evidence type="ECO:0000256" key="4">
    <source>
        <dbReference type="ARBA" id="ARBA00022692"/>
    </source>
</evidence>
<keyword evidence="11" id="KW-1185">Reference proteome</keyword>
<dbReference type="GeneID" id="63800296"/>
<evidence type="ECO:0000313" key="10">
    <source>
        <dbReference type="EMBL" id="ORX69383.1"/>
    </source>
</evidence>
<evidence type="ECO:0000256" key="9">
    <source>
        <dbReference type="RuleBase" id="RU363100"/>
    </source>
</evidence>
<dbReference type="InterPro" id="IPR005336">
    <property type="entry name" value="MPC"/>
</dbReference>
<keyword evidence="6" id="KW-1133">Transmembrane helix</keyword>
<comment type="function">
    <text evidence="9">Mediates the uptake of pyruvate into mitochondria.</text>
</comment>
<dbReference type="Proteomes" id="UP000193922">
    <property type="component" value="Unassembled WGS sequence"/>
</dbReference>
<evidence type="ECO:0000256" key="3">
    <source>
        <dbReference type="ARBA" id="ARBA00022448"/>
    </source>
</evidence>
<dbReference type="RefSeq" id="XP_040743071.1">
    <property type="nucleotide sequence ID" value="XM_040883648.1"/>
</dbReference>
<evidence type="ECO:0000256" key="6">
    <source>
        <dbReference type="ARBA" id="ARBA00022989"/>
    </source>
</evidence>
<dbReference type="Pfam" id="PF03650">
    <property type="entry name" value="MPC"/>
    <property type="match status" value="1"/>
</dbReference>
<comment type="subcellular location">
    <subcellularLocation>
        <location evidence="1 9">Mitochondrion inner membrane</location>
        <topology evidence="1 9">Multi-pass membrane protein</topology>
    </subcellularLocation>
</comment>
<comment type="similarity">
    <text evidence="2 9">Belongs to the mitochondrial pyruvate carrier (MPC) (TC 2.A.105) family.</text>
</comment>
<sequence>MSSFTSNLVQKLGSKEFRSYLMSTHFWGPVANWGIPISAIADFSSSPDMISGRMTATLLLYSTLFARFAWMVNPRNYLLFACHITNLTAQSVQMGRFVNYNGGLTKILKDSAQAFKTAADKK</sequence>
<dbReference type="EMBL" id="MCFD01000007">
    <property type="protein sequence ID" value="ORX69383.1"/>
    <property type="molecule type" value="Genomic_DNA"/>
</dbReference>
<dbReference type="AlphaFoldDB" id="A0A1Y1W768"/>
<evidence type="ECO:0000256" key="2">
    <source>
        <dbReference type="ARBA" id="ARBA00006416"/>
    </source>
</evidence>
<gene>
    <name evidence="10" type="ORF">DL89DRAFT_160353</name>
</gene>
<organism evidence="10 11">
    <name type="scientific">Linderina pennispora</name>
    <dbReference type="NCBI Taxonomy" id="61395"/>
    <lineage>
        <taxon>Eukaryota</taxon>
        <taxon>Fungi</taxon>
        <taxon>Fungi incertae sedis</taxon>
        <taxon>Zoopagomycota</taxon>
        <taxon>Kickxellomycotina</taxon>
        <taxon>Kickxellomycetes</taxon>
        <taxon>Kickxellales</taxon>
        <taxon>Kickxellaceae</taxon>
        <taxon>Linderina</taxon>
    </lineage>
</organism>
<dbReference type="PANTHER" id="PTHR14154">
    <property type="entry name" value="UPF0041 BRAIN PROTEIN 44-RELATED"/>
    <property type="match status" value="1"/>
</dbReference>
<dbReference type="GO" id="GO:0006850">
    <property type="term" value="P:pyruvate import into mitochondria"/>
    <property type="evidence" value="ECO:0007669"/>
    <property type="project" value="InterPro"/>
</dbReference>
<name>A0A1Y1W768_9FUNG</name>
<dbReference type="OrthoDB" id="1697690at2759"/>
<reference evidence="10 11" key="1">
    <citation type="submission" date="2016-07" db="EMBL/GenBank/DDBJ databases">
        <title>Pervasive Adenine N6-methylation of Active Genes in Fungi.</title>
        <authorList>
            <consortium name="DOE Joint Genome Institute"/>
            <person name="Mondo S.J."/>
            <person name="Dannebaum R.O."/>
            <person name="Kuo R.C."/>
            <person name="Labutti K."/>
            <person name="Haridas S."/>
            <person name="Kuo A."/>
            <person name="Salamov A."/>
            <person name="Ahrendt S.R."/>
            <person name="Lipzen A."/>
            <person name="Sullivan W."/>
            <person name="Andreopoulos W.B."/>
            <person name="Clum A."/>
            <person name="Lindquist E."/>
            <person name="Daum C."/>
            <person name="Ramamoorthy G.K."/>
            <person name="Gryganskyi A."/>
            <person name="Culley D."/>
            <person name="Magnuson J.K."/>
            <person name="James T.Y."/>
            <person name="O'Malley M.A."/>
            <person name="Stajich J.E."/>
            <person name="Spatafora J.W."/>
            <person name="Visel A."/>
            <person name="Grigoriev I.V."/>
        </authorList>
    </citation>
    <scope>NUCLEOTIDE SEQUENCE [LARGE SCALE GENOMIC DNA]</scope>
    <source>
        <strain evidence="10 11">ATCC 12442</strain>
    </source>
</reference>
<accession>A0A1Y1W768</accession>
<keyword evidence="5 9" id="KW-0999">Mitochondrion inner membrane</keyword>
<proteinExistence type="inferred from homology"/>
<evidence type="ECO:0000256" key="7">
    <source>
        <dbReference type="ARBA" id="ARBA00023128"/>
    </source>
</evidence>
<keyword evidence="7 9" id="KW-0496">Mitochondrion</keyword>
<keyword evidence="4" id="KW-0812">Transmembrane</keyword>